<evidence type="ECO:0000313" key="2">
    <source>
        <dbReference type="EMBL" id="KKL10537.1"/>
    </source>
</evidence>
<protein>
    <recommendedName>
        <fullName evidence="1">ART-PolyVal-like domain-containing protein</fullName>
    </recommendedName>
</protein>
<dbReference type="EMBL" id="LAZR01042023">
    <property type="protein sequence ID" value="KKL10537.1"/>
    <property type="molecule type" value="Genomic_DNA"/>
</dbReference>
<organism evidence="2">
    <name type="scientific">marine sediment metagenome</name>
    <dbReference type="NCBI Taxonomy" id="412755"/>
    <lineage>
        <taxon>unclassified sequences</taxon>
        <taxon>metagenomes</taxon>
        <taxon>ecological metagenomes</taxon>
    </lineage>
</organism>
<evidence type="ECO:0000259" key="1">
    <source>
        <dbReference type="Pfam" id="PF18760"/>
    </source>
</evidence>
<name>A0A0F9B9Q2_9ZZZZ</name>
<accession>A0A0F9B9Q2</accession>
<gene>
    <name evidence="2" type="ORF">LCGC14_2554850</name>
</gene>
<dbReference type="InterPro" id="IPR049522">
    <property type="entry name" value="ART-PolyVal_dom"/>
</dbReference>
<dbReference type="Pfam" id="PF18760">
    <property type="entry name" value="ART-PolyVal"/>
    <property type="match status" value="1"/>
</dbReference>
<reference evidence="2" key="1">
    <citation type="journal article" date="2015" name="Nature">
        <title>Complex archaea that bridge the gap between prokaryotes and eukaryotes.</title>
        <authorList>
            <person name="Spang A."/>
            <person name="Saw J.H."/>
            <person name="Jorgensen S.L."/>
            <person name="Zaremba-Niedzwiedzka K."/>
            <person name="Martijn J."/>
            <person name="Lind A.E."/>
            <person name="van Eijk R."/>
            <person name="Schleper C."/>
            <person name="Guy L."/>
            <person name="Ettema T.J."/>
        </authorList>
    </citation>
    <scope>NUCLEOTIDE SEQUENCE</scope>
</reference>
<comment type="caution">
    <text evidence="2">The sequence shown here is derived from an EMBL/GenBank/DDBJ whole genome shotgun (WGS) entry which is preliminary data.</text>
</comment>
<sequence>MGARIKQKIQYDVGIRTRSSLQSMTYFADWFDSSVIRKASGEPLLVYHGSPNPGFEEFRLDVGHQTGHEAAGLGVWFTTSLGVASKFAFKWRTEYEETGEIWGGQKIRVARDVFQKGRVYACYLKMLNPAWYGSDESDGFEDMMDDRDAFASYNDTLRRRPTWGYVRQGGRMLRAQVAPPGHWRKGVLAYDAPETNIDFRMYLEALGHDGIVIQNTVWDSVQE</sequence>
<feature type="non-terminal residue" evidence="2">
    <location>
        <position position="223"/>
    </location>
</feature>
<dbReference type="AlphaFoldDB" id="A0A0F9B9Q2"/>
<feature type="domain" description="ART-PolyVal-like" evidence="1">
    <location>
        <begin position="40"/>
        <end position="155"/>
    </location>
</feature>
<proteinExistence type="predicted"/>